<keyword evidence="7" id="KW-0464">Manganese</keyword>
<evidence type="ECO:0000256" key="3">
    <source>
        <dbReference type="ARBA" id="ARBA00022741"/>
    </source>
</evidence>
<evidence type="ECO:0000256" key="2">
    <source>
        <dbReference type="ARBA" id="ARBA00022723"/>
    </source>
</evidence>
<dbReference type="Gene3D" id="3.30.1330.100">
    <property type="entry name" value="CofE-like"/>
    <property type="match status" value="1"/>
</dbReference>
<keyword evidence="6" id="KW-0342">GTP-binding</keyword>
<dbReference type="PANTHER" id="PTHR47917">
    <property type="match status" value="1"/>
</dbReference>
<evidence type="ECO:0000256" key="1">
    <source>
        <dbReference type="ARBA" id="ARBA00022598"/>
    </source>
</evidence>
<proteinExistence type="predicted"/>
<dbReference type="InterPro" id="IPR002847">
    <property type="entry name" value="F420-0_gamma-glut_ligase-dom"/>
</dbReference>
<dbReference type="OrthoDB" id="9788295at2"/>
<dbReference type="RefSeq" id="WP_057836093.1">
    <property type="nucleotide sequence ID" value="NZ_LLXZ01000096.1"/>
</dbReference>
<evidence type="ECO:0000256" key="4">
    <source>
        <dbReference type="ARBA" id="ARBA00022842"/>
    </source>
</evidence>
<dbReference type="NCBIfam" id="TIGR01916">
    <property type="entry name" value="F420_cofE"/>
    <property type="match status" value="1"/>
</dbReference>
<dbReference type="SUPFAM" id="SSF144010">
    <property type="entry name" value="CofE-like"/>
    <property type="match status" value="1"/>
</dbReference>
<evidence type="ECO:0000259" key="8">
    <source>
        <dbReference type="Pfam" id="PF01996"/>
    </source>
</evidence>
<feature type="domain" description="Coenzyme F420:L-glutamate ligase-like" evidence="8">
    <location>
        <begin position="13"/>
        <end position="231"/>
    </location>
</feature>
<evidence type="ECO:0000256" key="7">
    <source>
        <dbReference type="ARBA" id="ARBA00023211"/>
    </source>
</evidence>
<keyword evidence="10" id="KW-1185">Reference proteome</keyword>
<evidence type="ECO:0000313" key="9">
    <source>
        <dbReference type="EMBL" id="KRR07946.1"/>
    </source>
</evidence>
<evidence type="ECO:0000256" key="5">
    <source>
        <dbReference type="ARBA" id="ARBA00022958"/>
    </source>
</evidence>
<dbReference type="STRING" id="280332.CQ12_25450"/>
<accession>A0A0R3LJJ4</accession>
<dbReference type="GO" id="GO:0005525">
    <property type="term" value="F:GTP binding"/>
    <property type="evidence" value="ECO:0007669"/>
    <property type="project" value="UniProtKB-KW"/>
</dbReference>
<dbReference type="AlphaFoldDB" id="A0A0R3LJJ4"/>
<dbReference type="GO" id="GO:0052618">
    <property type="term" value="F:coenzyme F420-0:L-glutamate ligase activity"/>
    <property type="evidence" value="ECO:0007669"/>
    <property type="project" value="TreeGrafter"/>
</dbReference>
<name>A0A0R3LJJ4_9BRAD</name>
<comment type="caution">
    <text evidence="9">The sequence shown here is derived from an EMBL/GenBank/DDBJ whole genome shotgun (WGS) entry which is preliminary data.</text>
</comment>
<keyword evidence="1 9" id="KW-0436">Ligase</keyword>
<keyword evidence="5" id="KW-0630">Potassium</keyword>
<evidence type="ECO:0000313" key="10">
    <source>
        <dbReference type="Proteomes" id="UP000050863"/>
    </source>
</evidence>
<dbReference type="GO" id="GO:0046872">
    <property type="term" value="F:metal ion binding"/>
    <property type="evidence" value="ECO:0007669"/>
    <property type="project" value="UniProtKB-KW"/>
</dbReference>
<sequence length="254" mass="27287">MTRSITYTALPGIPRVGPDDDLVRIIADGVTRAEIAVASGDVFVVAQKIVSKAENRYVYLDDVSPSDRALELAKTVGKDPRHIEVVLSESSEIIRSRQNVMIVAHRLGFVMANAGIDESNIEQDRGHRVLLLPENPDDSCERLKAGLDRHFGVNVGVLVNDSFGRPWRNGVVGVALGTAGLPALQSIIGKPDLFGRPMQVTEIAVADELAAAASLLMGQAAEGQPVVHVRGFSSPARINAASALVRPKEQDLFR</sequence>
<dbReference type="Gene3D" id="3.90.1660.10">
    <property type="entry name" value="CofE-like domain"/>
    <property type="match status" value="1"/>
</dbReference>
<reference evidence="9 10" key="1">
    <citation type="submission" date="2014-03" db="EMBL/GenBank/DDBJ databases">
        <title>Bradyrhizobium valentinum sp. nov., isolated from effective nodules of Lupinus mariae-josephae, a lupine endemic of basic-lime soils in Eastern Spain.</title>
        <authorList>
            <person name="Duran D."/>
            <person name="Rey L."/>
            <person name="Navarro A."/>
            <person name="Busquets A."/>
            <person name="Imperial J."/>
            <person name="Ruiz-Argueso T."/>
        </authorList>
    </citation>
    <scope>NUCLEOTIDE SEQUENCE [LARGE SCALE GENOMIC DNA]</scope>
    <source>
        <strain evidence="9 10">PAC68</strain>
    </source>
</reference>
<protein>
    <submittedName>
        <fullName evidence="9">F420-0--gamma-glutamyl ligase</fullName>
    </submittedName>
</protein>
<keyword evidence="2" id="KW-0479">Metal-binding</keyword>
<keyword evidence="4" id="KW-0460">Magnesium</keyword>
<keyword evidence="3" id="KW-0547">Nucleotide-binding</keyword>
<dbReference type="Proteomes" id="UP000050863">
    <property type="component" value="Unassembled WGS sequence"/>
</dbReference>
<dbReference type="PANTHER" id="PTHR47917:SF1">
    <property type="entry name" value="COENZYME F420:L-GLUTAMATE LIGASE"/>
    <property type="match status" value="1"/>
</dbReference>
<organism evidence="9 10">
    <name type="scientific">Bradyrhizobium jicamae</name>
    <dbReference type="NCBI Taxonomy" id="280332"/>
    <lineage>
        <taxon>Bacteria</taxon>
        <taxon>Pseudomonadati</taxon>
        <taxon>Pseudomonadota</taxon>
        <taxon>Alphaproteobacteria</taxon>
        <taxon>Hyphomicrobiales</taxon>
        <taxon>Nitrobacteraceae</taxon>
        <taxon>Bradyrhizobium</taxon>
    </lineage>
</organism>
<dbReference type="Pfam" id="PF01996">
    <property type="entry name" value="F420_ligase"/>
    <property type="match status" value="1"/>
</dbReference>
<dbReference type="EMBL" id="LLXZ01000096">
    <property type="protein sequence ID" value="KRR07946.1"/>
    <property type="molecule type" value="Genomic_DNA"/>
</dbReference>
<evidence type="ECO:0000256" key="6">
    <source>
        <dbReference type="ARBA" id="ARBA00023134"/>
    </source>
</evidence>
<dbReference type="InterPro" id="IPR008225">
    <property type="entry name" value="F420-0_g-glutamyl_ligase"/>
</dbReference>
<gene>
    <name evidence="9" type="ORF">CQ12_25450</name>
</gene>